<feature type="domain" description="EAL" evidence="2">
    <location>
        <begin position="40"/>
        <end position="305"/>
    </location>
</feature>
<dbReference type="AlphaFoldDB" id="A0A8G2FGU5"/>
<evidence type="ECO:0000313" key="4">
    <source>
        <dbReference type="Proteomes" id="UP000186308"/>
    </source>
</evidence>
<name>A0A8G2FGU5_ACIRU</name>
<reference evidence="3 4" key="1">
    <citation type="submission" date="2017-01" db="EMBL/GenBank/DDBJ databases">
        <authorList>
            <person name="Varghese N."/>
            <person name="Submissions S."/>
        </authorList>
    </citation>
    <scope>NUCLEOTIDE SEQUENCE [LARGE SCALE GENOMIC DNA]</scope>
    <source>
        <strain evidence="3 4">ATCC 35905</strain>
    </source>
</reference>
<dbReference type="EMBL" id="FTNE01000015">
    <property type="protein sequence ID" value="SIR09595.1"/>
    <property type="molecule type" value="Genomic_DNA"/>
</dbReference>
<gene>
    <name evidence="3" type="ORF">SAMN05421828_11549</name>
</gene>
<feature type="region of interest" description="Disordered" evidence="1">
    <location>
        <begin position="1"/>
        <end position="27"/>
    </location>
</feature>
<sequence length="306" mass="32893">MSVIDSGGYQESDAVVAETSSTTTDRRTRASLRRLVAGEQRKRAMRLTEALRDDAFCLRFLPRQRLARAGAATADAGPAEFDRIEGAELWLGLPNRRRGLVSVTPLLRDLDRPVLREDMLRFTLDAAAAEVAIWPTHWRIAVPVPSRILVDGGVCDIVLAALAQAGVGAERIDLQIDESELVEGGMALHHAIGALREHGIGVSLEGFGAIFGSLALLPRLPLTGLKLDRRLAHATMPGDAVDETILIRAAVEIAHRQGVLVTIDGVETAAETERIRGLGVDLVQGPWIGPAMPAEAIRARARVSGL</sequence>
<dbReference type="PANTHER" id="PTHR33121:SF70">
    <property type="entry name" value="SIGNALING PROTEIN YKOW"/>
    <property type="match status" value="1"/>
</dbReference>
<evidence type="ECO:0000259" key="2">
    <source>
        <dbReference type="PROSITE" id="PS50883"/>
    </source>
</evidence>
<dbReference type="InterPro" id="IPR001633">
    <property type="entry name" value="EAL_dom"/>
</dbReference>
<accession>A0A8G2FGU5</accession>
<dbReference type="Gene3D" id="3.20.20.450">
    <property type="entry name" value="EAL domain"/>
    <property type="match status" value="1"/>
</dbReference>
<proteinExistence type="predicted"/>
<dbReference type="PROSITE" id="PS50883">
    <property type="entry name" value="EAL"/>
    <property type="match status" value="1"/>
</dbReference>
<dbReference type="InterPro" id="IPR050706">
    <property type="entry name" value="Cyclic-di-GMP_PDE-like"/>
</dbReference>
<evidence type="ECO:0000256" key="1">
    <source>
        <dbReference type="SAM" id="MobiDB-lite"/>
    </source>
</evidence>
<dbReference type="InterPro" id="IPR035919">
    <property type="entry name" value="EAL_sf"/>
</dbReference>
<dbReference type="Proteomes" id="UP000186308">
    <property type="component" value="Unassembled WGS sequence"/>
</dbReference>
<dbReference type="CDD" id="cd01948">
    <property type="entry name" value="EAL"/>
    <property type="match status" value="1"/>
</dbReference>
<dbReference type="PANTHER" id="PTHR33121">
    <property type="entry name" value="CYCLIC DI-GMP PHOSPHODIESTERASE PDEF"/>
    <property type="match status" value="1"/>
</dbReference>
<evidence type="ECO:0000313" key="3">
    <source>
        <dbReference type="EMBL" id="SIR09595.1"/>
    </source>
</evidence>
<comment type="caution">
    <text evidence="3">The sequence shown here is derived from an EMBL/GenBank/DDBJ whole genome shotgun (WGS) entry which is preliminary data.</text>
</comment>
<dbReference type="GO" id="GO:0071111">
    <property type="term" value="F:cyclic-guanylate-specific phosphodiesterase activity"/>
    <property type="evidence" value="ECO:0007669"/>
    <property type="project" value="InterPro"/>
</dbReference>
<organism evidence="3 4">
    <name type="scientific">Acidiphilium rubrum</name>
    <dbReference type="NCBI Taxonomy" id="526"/>
    <lineage>
        <taxon>Bacteria</taxon>
        <taxon>Pseudomonadati</taxon>
        <taxon>Pseudomonadota</taxon>
        <taxon>Alphaproteobacteria</taxon>
        <taxon>Acetobacterales</taxon>
        <taxon>Acidocellaceae</taxon>
        <taxon>Acidiphilium</taxon>
    </lineage>
</organism>
<protein>
    <submittedName>
        <fullName evidence="3">EAL domain, c-di-GMP-specific phosphodiesterase class I (Or its enzymatically inactive variant)</fullName>
    </submittedName>
</protein>
<keyword evidence="4" id="KW-1185">Reference proteome</keyword>
<dbReference type="SUPFAM" id="SSF141868">
    <property type="entry name" value="EAL domain-like"/>
    <property type="match status" value="1"/>
</dbReference>
<dbReference type="SMART" id="SM00052">
    <property type="entry name" value="EAL"/>
    <property type="match status" value="1"/>
</dbReference>
<dbReference type="RefSeq" id="WP_245594100.1">
    <property type="nucleotide sequence ID" value="NZ_FTNE01000015.1"/>
</dbReference>
<dbReference type="Pfam" id="PF00563">
    <property type="entry name" value="EAL"/>
    <property type="match status" value="1"/>
</dbReference>